<organism evidence="1 2">
    <name type="scientific">Bacillus songklensis</name>
    <dbReference type="NCBI Taxonomy" id="1069116"/>
    <lineage>
        <taxon>Bacteria</taxon>
        <taxon>Bacillati</taxon>
        <taxon>Bacillota</taxon>
        <taxon>Bacilli</taxon>
        <taxon>Bacillales</taxon>
        <taxon>Bacillaceae</taxon>
        <taxon>Bacillus</taxon>
    </lineage>
</organism>
<keyword evidence="2" id="KW-1185">Reference proteome</keyword>
<dbReference type="Proteomes" id="UP001595752">
    <property type="component" value="Unassembled WGS sequence"/>
</dbReference>
<comment type="caution">
    <text evidence="1">The sequence shown here is derived from an EMBL/GenBank/DDBJ whole genome shotgun (WGS) entry which is preliminary data.</text>
</comment>
<dbReference type="EMBL" id="JBHRZT010000052">
    <property type="protein sequence ID" value="MFC3884089.1"/>
    <property type="molecule type" value="Genomic_DNA"/>
</dbReference>
<evidence type="ECO:0000313" key="1">
    <source>
        <dbReference type="EMBL" id="MFC3884089.1"/>
    </source>
</evidence>
<accession>A0ABV8B3A7</accession>
<evidence type="ECO:0000313" key="2">
    <source>
        <dbReference type="Proteomes" id="UP001595752"/>
    </source>
</evidence>
<dbReference type="RefSeq" id="WP_377915212.1">
    <property type="nucleotide sequence ID" value="NZ_JBHRZT010000052.1"/>
</dbReference>
<reference evidence="2" key="1">
    <citation type="journal article" date="2019" name="Int. J. Syst. Evol. Microbiol.">
        <title>The Global Catalogue of Microorganisms (GCM) 10K type strain sequencing project: providing services to taxonomists for standard genome sequencing and annotation.</title>
        <authorList>
            <consortium name="The Broad Institute Genomics Platform"/>
            <consortium name="The Broad Institute Genome Sequencing Center for Infectious Disease"/>
            <person name="Wu L."/>
            <person name="Ma J."/>
        </authorList>
    </citation>
    <scope>NUCLEOTIDE SEQUENCE [LARGE SCALE GENOMIC DNA]</scope>
    <source>
        <strain evidence="2">CCUG 61889</strain>
    </source>
</reference>
<name>A0ABV8B3A7_9BACI</name>
<protein>
    <submittedName>
        <fullName evidence="1">Uncharacterized protein</fullName>
    </submittedName>
</protein>
<proteinExistence type="predicted"/>
<gene>
    <name evidence="1" type="ORF">ACFOU2_11545</name>
</gene>
<sequence length="93" mass="10571">MFRGKMGDQEIIILFSSAISKSFDEEKDIVYKQILSVGERILSFQDGTSFTVADPSRLIVAEVKKHDLVTVYVQHIIEKPFMYDVAKEEDQAG</sequence>